<gene>
    <name evidence="8" type="ORF">LINF_240023300</name>
</gene>
<dbReference type="CDD" id="cd14008">
    <property type="entry name" value="STKc_LKB1_CaMKK"/>
    <property type="match status" value="1"/>
</dbReference>
<dbReference type="PROSITE" id="PS00108">
    <property type="entry name" value="PROTEIN_KINASE_ST"/>
    <property type="match status" value="1"/>
</dbReference>
<feature type="compositionally biased region" description="Polar residues" evidence="6">
    <location>
        <begin position="259"/>
        <end position="268"/>
    </location>
</feature>
<dbReference type="SUPFAM" id="SSF52058">
    <property type="entry name" value="L domain-like"/>
    <property type="match status" value="1"/>
</dbReference>
<keyword evidence="8" id="KW-0418">Kinase</keyword>
<dbReference type="InterPro" id="IPR008271">
    <property type="entry name" value="Ser/Thr_kinase_AS"/>
</dbReference>
<dbReference type="EMBL" id="LR812957">
    <property type="protein sequence ID" value="CAC9492240.1"/>
    <property type="molecule type" value="Genomic_DNA"/>
</dbReference>
<evidence type="ECO:0000313" key="9">
    <source>
        <dbReference type="Proteomes" id="UP000255414"/>
    </source>
</evidence>
<dbReference type="InterPro" id="IPR011009">
    <property type="entry name" value="Kinase-like_dom_sf"/>
</dbReference>
<reference evidence="8" key="1">
    <citation type="submission" date="2020-06" db="EMBL/GenBank/DDBJ databases">
        <authorList>
            <person name="Gonzalez-de la Fuente S."/>
            <person name="Peiro-Pastor R."/>
            <person name="Rastrojo A."/>
            <person name="Moreno J."/>
            <person name="Carrasco-Ramiro F."/>
            <person name="Requena JM."/>
            <person name="Aguado B."/>
        </authorList>
    </citation>
    <scope>NUCLEOTIDE SEQUENCE</scope>
</reference>
<feature type="region of interest" description="Disordered" evidence="6">
    <location>
        <begin position="116"/>
        <end position="175"/>
    </location>
</feature>
<evidence type="ECO:0000256" key="4">
    <source>
        <dbReference type="ARBA" id="ARBA00022840"/>
    </source>
</evidence>
<dbReference type="SMR" id="A0A6L0XR06"/>
<evidence type="ECO:0000256" key="6">
    <source>
        <dbReference type="SAM" id="MobiDB-lite"/>
    </source>
</evidence>
<feature type="domain" description="Protein kinase" evidence="7">
    <location>
        <begin position="578"/>
        <end position="844"/>
    </location>
</feature>
<feature type="region of interest" description="Disordered" evidence="6">
    <location>
        <begin position="233"/>
        <end position="274"/>
    </location>
</feature>
<feature type="region of interest" description="Disordered" evidence="6">
    <location>
        <begin position="921"/>
        <end position="971"/>
    </location>
</feature>
<evidence type="ECO:0000256" key="2">
    <source>
        <dbReference type="ARBA" id="ARBA00022737"/>
    </source>
</evidence>
<feature type="region of interest" description="Disordered" evidence="6">
    <location>
        <begin position="1"/>
        <end position="91"/>
    </location>
</feature>
<dbReference type="Gene3D" id="1.10.510.10">
    <property type="entry name" value="Transferase(Phosphotransferase) domain 1"/>
    <property type="match status" value="1"/>
</dbReference>
<dbReference type="GO" id="GO:0005524">
    <property type="term" value="F:ATP binding"/>
    <property type="evidence" value="ECO:0007669"/>
    <property type="project" value="UniProtKB-UniRule"/>
</dbReference>
<feature type="binding site" evidence="5">
    <location>
        <position position="607"/>
    </location>
    <ligand>
        <name>ATP</name>
        <dbReference type="ChEBI" id="CHEBI:30616"/>
    </ligand>
</feature>
<evidence type="ECO:0000256" key="1">
    <source>
        <dbReference type="ARBA" id="ARBA00022614"/>
    </source>
</evidence>
<dbReference type="PANTHER" id="PTHR24346:SF77">
    <property type="entry name" value="SERINE THREONINE PROTEIN KINASE"/>
    <property type="match status" value="1"/>
</dbReference>
<dbReference type="InterPro" id="IPR001611">
    <property type="entry name" value="Leu-rich_rpt"/>
</dbReference>
<dbReference type="PANTHER" id="PTHR24346">
    <property type="entry name" value="MAP/MICROTUBULE AFFINITY-REGULATING KINASE"/>
    <property type="match status" value="1"/>
</dbReference>
<dbReference type="SUPFAM" id="SSF56112">
    <property type="entry name" value="Protein kinase-like (PK-like)"/>
    <property type="match status" value="1"/>
</dbReference>
<keyword evidence="4 5" id="KW-0067">ATP-binding</keyword>
<dbReference type="GO" id="GO:0005737">
    <property type="term" value="C:cytoplasm"/>
    <property type="evidence" value="ECO:0007669"/>
    <property type="project" value="TreeGrafter"/>
</dbReference>
<keyword evidence="1" id="KW-0433">Leucine-rich repeat</keyword>
<dbReference type="PROSITE" id="PS51450">
    <property type="entry name" value="LRR"/>
    <property type="match status" value="1"/>
</dbReference>
<dbReference type="OMA" id="CNSQIRT"/>
<dbReference type="InterPro" id="IPR000719">
    <property type="entry name" value="Prot_kinase_dom"/>
</dbReference>
<dbReference type="InterPro" id="IPR032675">
    <property type="entry name" value="LRR_dom_sf"/>
</dbReference>
<dbReference type="PROSITE" id="PS50011">
    <property type="entry name" value="PROTEIN_KINASE_DOM"/>
    <property type="match status" value="1"/>
</dbReference>
<protein>
    <submittedName>
        <fullName evidence="8">Calcium/calmodulin-dependent_protein_kinase_-_putative</fullName>
    </submittedName>
</protein>
<dbReference type="Pfam" id="PF00069">
    <property type="entry name" value="Pkinase"/>
    <property type="match status" value="1"/>
</dbReference>
<dbReference type="GO" id="GO:0004674">
    <property type="term" value="F:protein serine/threonine kinase activity"/>
    <property type="evidence" value="ECO:0007669"/>
    <property type="project" value="TreeGrafter"/>
</dbReference>
<dbReference type="SMART" id="SM00220">
    <property type="entry name" value="S_TKc"/>
    <property type="match status" value="1"/>
</dbReference>
<feature type="compositionally biased region" description="Polar residues" evidence="6">
    <location>
        <begin position="24"/>
        <end position="60"/>
    </location>
</feature>
<sequence>MGCSTSTHASPEADEDAPLKRSVYSASRTSDQVVSGRQNSNKDQTNDACTAVSENPSRTRSSSDTEGRAHGRGIGAIHYPNQLGKDECDGGEDEVVVIPPSADKSTRTRFTFPQRTLLNVGSHTQAGDSGERKRNSITASPSSFTAMQRRLSDGSHGHSSFTTMSPAPPDAKETPLQLTQTRALPTAATIPTACLSISPPQRLSIPANSFAGSSASASGAVALPSQEQHQIETPHVNDGGFSIEWDEEDNTPRGRGIPDSTTTESGPCSVTRGMMAPSGSFGIGVGGGWRSKSPKWIDLSRKRSQSTVSLLSLADTPNNPHVLSSGSDFGRDILGGSHVFGGLATGGGSSRPQSGYAMGRDMCVERFDQQRHSNGLAVFCNQPRECALCRNATAAFACEVCDDFFLCENCRFDLEAVCAVHDPTHAILYMQDNHYNSSRTFGGDSIFSLSGDGGVSSLFYNPCFKCKRVIDDVEPVYRCDQCDYIVCQECFIQHEEPGNAMERASSLSAAMAATREEQASCKPLPIESAALVLASGPMPPHEHELKRFQRKSRSNSVHEGAVVTKTRNSGGNKVINDYVVVRQIGHGSYAKVKLVQHVHTQELFALKILRRQKKAAMSGITLGRSRVKSAMAGISEDDLLREIAVMKFIGHPNVVKLKEVIEDVDSQKVYIIMEYCEKGPVHVLGDPALPLEQVRQYGADILRGLLHLHSEFLYHRDIKPANCLVNRDSVVKIADFGTCNSQIRTKLAEGTPAFSCPEQVRGEEVSGEVVDSWAFALTVYEMACGTLPVSTTSFVQHRSLLMSKSPVPIPKIGDEPLCDLLAQMLEKDLSKRLLLPAATRHPFFAECHVDVHGAVPGTAPRSIFAVLATSGGSAAAQPQQQQLPSLAELYDKALESVHRGKNLKDCFHGVRALRRVRRKEVETARHSGTGDQVGGGSAGAEKSSAYVMNSRDVYGGSDGSGSDGEDEEGAGRLWVGGRAGHKEEAAAAAAVEEAVEHHLFTQEPKLELAQVTLTAPATLEKLNRLHQVTAEMRLSHNALVRLAPLRLSTFSMLMDIAVTFNRLEAIPQEVLAAPRLVRLDLSHNRIDSIPGSLVTKALFLERLSLHHNLITSVGTTTITVVEPSPVTFRVPTSATATCMGSNMVAVPDASVVSSSITQTSLPGRGGSSRSKVVSVLAAPCLRHVRLSGNPLERLPDALETTHKLQLVLDAIPALMEQWDTHMQADSKPTTSTAAAATGGQSRLPAVIVWDDSFPVRIPSVEPAVWLAVNNVAIYRVQTLRLCQTRRVVLCQCADPRFPNGLFLSEELEVYFAALSKALQDCREQRQQLAVEAPFSLSAPAEAIPSEALPPIVGKAARNYVESYFFVTDDENEEEGGYHSLVSYLYDSLSANIPVLVVVVSSGTSCAVRTNIVAAISTCLTRLRGGDPEQLDAEQAELIVSTMRSLYA</sequence>
<dbReference type="InterPro" id="IPR017441">
    <property type="entry name" value="Protein_kinase_ATP_BS"/>
</dbReference>
<dbReference type="GO" id="GO:0035556">
    <property type="term" value="P:intracellular signal transduction"/>
    <property type="evidence" value="ECO:0007669"/>
    <property type="project" value="TreeGrafter"/>
</dbReference>
<keyword evidence="3 5" id="KW-0547">Nucleotide-binding</keyword>
<dbReference type="Proteomes" id="UP000255414">
    <property type="component" value="Chromosome 24"/>
</dbReference>
<proteinExistence type="predicted"/>
<keyword evidence="8" id="KW-0808">Transferase</keyword>
<evidence type="ECO:0000256" key="5">
    <source>
        <dbReference type="PROSITE-ProRule" id="PRU10141"/>
    </source>
</evidence>
<evidence type="ECO:0000256" key="3">
    <source>
        <dbReference type="ARBA" id="ARBA00022741"/>
    </source>
</evidence>
<dbReference type="PROSITE" id="PS00107">
    <property type="entry name" value="PROTEIN_KINASE_ATP"/>
    <property type="match status" value="1"/>
</dbReference>
<evidence type="ECO:0000259" key="7">
    <source>
        <dbReference type="PROSITE" id="PS50011"/>
    </source>
</evidence>
<accession>A0A6L0XR06</accession>
<name>A0A6L0XR06_LEIIN</name>
<feature type="compositionally biased region" description="Polar residues" evidence="6">
    <location>
        <begin position="116"/>
        <end position="127"/>
    </location>
</feature>
<evidence type="ECO:0000313" key="8">
    <source>
        <dbReference type="EMBL" id="CAC9492240.1"/>
    </source>
</evidence>
<organism evidence="8 9">
    <name type="scientific">Leishmania infantum</name>
    <dbReference type="NCBI Taxonomy" id="5671"/>
    <lineage>
        <taxon>Eukaryota</taxon>
        <taxon>Discoba</taxon>
        <taxon>Euglenozoa</taxon>
        <taxon>Kinetoplastea</taxon>
        <taxon>Metakinetoplastina</taxon>
        <taxon>Trypanosomatida</taxon>
        <taxon>Trypanosomatidae</taxon>
        <taxon>Leishmaniinae</taxon>
        <taxon>Leishmania</taxon>
    </lineage>
</organism>
<keyword evidence="2" id="KW-0677">Repeat</keyword>
<feature type="compositionally biased region" description="Polar residues" evidence="6">
    <location>
        <begin position="136"/>
        <end position="146"/>
    </location>
</feature>
<dbReference type="Gene3D" id="3.80.10.10">
    <property type="entry name" value="Ribonuclease Inhibitor"/>
    <property type="match status" value="1"/>
</dbReference>